<dbReference type="CDD" id="cd00060">
    <property type="entry name" value="FHA"/>
    <property type="match status" value="1"/>
</dbReference>
<feature type="domain" description="FHA" evidence="1">
    <location>
        <begin position="95"/>
        <end position="144"/>
    </location>
</feature>
<dbReference type="PANTHER" id="PTHR23308">
    <property type="entry name" value="NUCLEAR INHIBITOR OF PROTEIN PHOSPHATASE-1"/>
    <property type="match status" value="1"/>
</dbReference>
<dbReference type="InterPro" id="IPR000253">
    <property type="entry name" value="FHA_dom"/>
</dbReference>
<sequence length="184" mass="19906">MTSPSSVQGATPVGGKWLRDYCLTLTREDFERQHPHPWLVLGLEEGEEDLTLHTVAGSELGILGGGQRPLLSLRSGSISFLPLRERPGHPLEDGLTVGRSRDNDVVLQHASVSKLHARFTLKAGQWWLADAGSLNGTFMSFRPVPSGQGLPIPDRAPLKFGSLRCTVLLRSGDLHDVLAGGTAR</sequence>
<dbReference type="SMART" id="SM00240">
    <property type="entry name" value="FHA"/>
    <property type="match status" value="1"/>
</dbReference>
<name>A0A848LCR9_9BACT</name>
<keyword evidence="3" id="KW-1185">Reference proteome</keyword>
<dbReference type="Gene3D" id="2.60.200.20">
    <property type="match status" value="1"/>
</dbReference>
<dbReference type="EMBL" id="JABBJJ010000012">
    <property type="protein sequence ID" value="NMO14071.1"/>
    <property type="molecule type" value="Genomic_DNA"/>
</dbReference>
<gene>
    <name evidence="2" type="ORF">HG543_04240</name>
</gene>
<dbReference type="AlphaFoldDB" id="A0A848LCR9"/>
<accession>A0A848LCR9</accession>
<evidence type="ECO:0000313" key="2">
    <source>
        <dbReference type="EMBL" id="NMO14071.1"/>
    </source>
</evidence>
<reference evidence="2 3" key="1">
    <citation type="submission" date="2020-04" db="EMBL/GenBank/DDBJ databases">
        <title>Draft genome of Pyxidicoccus fallax type strain.</title>
        <authorList>
            <person name="Whitworth D.E."/>
        </authorList>
    </citation>
    <scope>NUCLEOTIDE SEQUENCE [LARGE SCALE GENOMIC DNA]</scope>
    <source>
        <strain evidence="2 3">DSM 14698</strain>
    </source>
</reference>
<proteinExistence type="predicted"/>
<dbReference type="SUPFAM" id="SSF49879">
    <property type="entry name" value="SMAD/FHA domain"/>
    <property type="match status" value="1"/>
</dbReference>
<dbReference type="InterPro" id="IPR050923">
    <property type="entry name" value="Cell_Proc_Reg/RNA_Proc"/>
</dbReference>
<dbReference type="Proteomes" id="UP000518300">
    <property type="component" value="Unassembled WGS sequence"/>
</dbReference>
<dbReference type="PROSITE" id="PS50006">
    <property type="entry name" value="FHA_DOMAIN"/>
    <property type="match status" value="1"/>
</dbReference>
<evidence type="ECO:0000313" key="3">
    <source>
        <dbReference type="Proteomes" id="UP000518300"/>
    </source>
</evidence>
<protein>
    <submittedName>
        <fullName evidence="2">FHA domain-containing protein</fullName>
    </submittedName>
</protein>
<comment type="caution">
    <text evidence="2">The sequence shown here is derived from an EMBL/GenBank/DDBJ whole genome shotgun (WGS) entry which is preliminary data.</text>
</comment>
<dbReference type="RefSeq" id="WP_169343354.1">
    <property type="nucleotide sequence ID" value="NZ_JABBJJ010000012.1"/>
</dbReference>
<dbReference type="InterPro" id="IPR008984">
    <property type="entry name" value="SMAD_FHA_dom_sf"/>
</dbReference>
<evidence type="ECO:0000259" key="1">
    <source>
        <dbReference type="PROSITE" id="PS50006"/>
    </source>
</evidence>
<organism evidence="2 3">
    <name type="scientific">Pyxidicoccus fallax</name>
    <dbReference type="NCBI Taxonomy" id="394095"/>
    <lineage>
        <taxon>Bacteria</taxon>
        <taxon>Pseudomonadati</taxon>
        <taxon>Myxococcota</taxon>
        <taxon>Myxococcia</taxon>
        <taxon>Myxococcales</taxon>
        <taxon>Cystobacterineae</taxon>
        <taxon>Myxococcaceae</taxon>
        <taxon>Pyxidicoccus</taxon>
    </lineage>
</organism>
<dbReference type="Pfam" id="PF00498">
    <property type="entry name" value="FHA"/>
    <property type="match status" value="1"/>
</dbReference>